<name>A0A5C1H831_9APIC</name>
<dbReference type="InterPro" id="IPR007083">
    <property type="entry name" value="RNA_pol_Rpb1_4"/>
</dbReference>
<dbReference type="GO" id="GO:0003677">
    <property type="term" value="F:DNA binding"/>
    <property type="evidence" value="ECO:0007669"/>
    <property type="project" value="InterPro"/>
</dbReference>
<evidence type="ECO:0000259" key="10">
    <source>
        <dbReference type="Pfam" id="PF05000"/>
    </source>
</evidence>
<reference evidence="11" key="1">
    <citation type="journal article" date="2019" name="Genome Biol. Evol.">
        <title>Nephromyces represents a diverse and novel lineage of the Apicomplexa that has retained apicoplasts.</title>
        <authorList>
            <person name="Munoz-Gomez S.A."/>
            <person name="Durnin K."/>
            <person name="Eme L."/>
            <person name="Paight C."/>
            <person name="Lane C.E."/>
            <person name="Saffo M.B."/>
            <person name="Slamovits C.H."/>
        </authorList>
    </citation>
    <scope>NUCLEOTIDE SEQUENCE</scope>
    <source>
        <strain evidence="11">678</strain>
    </source>
</reference>
<dbReference type="InterPro" id="IPR007081">
    <property type="entry name" value="RNA_pol_Rpb1_5"/>
</dbReference>
<evidence type="ECO:0000256" key="3">
    <source>
        <dbReference type="ARBA" id="ARBA00022478"/>
    </source>
</evidence>
<evidence type="ECO:0000256" key="1">
    <source>
        <dbReference type="ARBA" id="ARBA00004026"/>
    </source>
</evidence>
<dbReference type="Pfam" id="PF04998">
    <property type="entry name" value="RNA_pol_Rpb1_5"/>
    <property type="match status" value="1"/>
</dbReference>
<dbReference type="PANTHER" id="PTHR19376">
    <property type="entry name" value="DNA-DIRECTED RNA POLYMERASE"/>
    <property type="match status" value="1"/>
</dbReference>
<keyword evidence="5" id="KW-0548">Nucleotidyltransferase</keyword>
<evidence type="ECO:0000313" key="11">
    <source>
        <dbReference type="EMBL" id="QEM01785.1"/>
    </source>
</evidence>
<evidence type="ECO:0000256" key="6">
    <source>
        <dbReference type="ARBA" id="ARBA00022723"/>
    </source>
</evidence>
<dbReference type="PANTHER" id="PTHR19376:SF54">
    <property type="entry name" value="DNA-DIRECTED RNA POLYMERASE SUBUNIT BETA"/>
    <property type="match status" value="1"/>
</dbReference>
<evidence type="ECO:0000256" key="7">
    <source>
        <dbReference type="ARBA" id="ARBA00023163"/>
    </source>
</evidence>
<evidence type="ECO:0000259" key="9">
    <source>
        <dbReference type="Pfam" id="PF04998"/>
    </source>
</evidence>
<dbReference type="EMBL" id="MK573207">
    <property type="protein sequence ID" value="QEM01785.1"/>
    <property type="molecule type" value="Genomic_DNA"/>
</dbReference>
<proteinExistence type="predicted"/>
<comment type="catalytic activity">
    <reaction evidence="8">
        <text>RNA(n) + a ribonucleoside 5'-triphosphate = RNA(n+1) + diphosphate</text>
        <dbReference type="Rhea" id="RHEA:21248"/>
        <dbReference type="Rhea" id="RHEA-COMP:14527"/>
        <dbReference type="Rhea" id="RHEA-COMP:17342"/>
        <dbReference type="ChEBI" id="CHEBI:33019"/>
        <dbReference type="ChEBI" id="CHEBI:61557"/>
        <dbReference type="ChEBI" id="CHEBI:140395"/>
        <dbReference type="EC" id="2.7.7.6"/>
    </reaction>
</comment>
<gene>
    <name evidence="11" type="primary">rpoC2A</name>
</gene>
<evidence type="ECO:0000256" key="4">
    <source>
        <dbReference type="ARBA" id="ARBA00022679"/>
    </source>
</evidence>
<keyword evidence="7" id="KW-0804">Transcription</keyword>
<keyword evidence="4" id="KW-0808">Transferase</keyword>
<comment type="function">
    <text evidence="1">DNA-dependent RNA polymerase catalyzes the transcription of DNA into RNA using the four ribonucleoside triphosphates as substrates.</text>
</comment>
<protein>
    <recommendedName>
        <fullName evidence="2">DNA-directed RNA polymerase</fullName>
        <ecNumber evidence="2">2.7.7.6</ecNumber>
    </recommendedName>
</protein>
<keyword evidence="6" id="KW-0479">Metal-binding</keyword>
<dbReference type="AlphaFoldDB" id="A0A5C1H831"/>
<dbReference type="SUPFAM" id="SSF64484">
    <property type="entry name" value="beta and beta-prime subunits of DNA dependent RNA-polymerase"/>
    <property type="match status" value="1"/>
</dbReference>
<dbReference type="Pfam" id="PF05000">
    <property type="entry name" value="RNA_pol_Rpb1_4"/>
    <property type="match status" value="1"/>
</dbReference>
<keyword evidence="3 11" id="KW-0240">DNA-directed RNA polymerase</keyword>
<organism evidence="11">
    <name type="scientific">Nephromyces sp. ex Molgula occidentalis</name>
    <dbReference type="NCBI Taxonomy" id="2544991"/>
    <lineage>
        <taxon>Eukaryota</taxon>
        <taxon>Sar</taxon>
        <taxon>Alveolata</taxon>
        <taxon>Apicomplexa</taxon>
        <taxon>Aconoidasida</taxon>
        <taxon>Nephromycida</taxon>
        <taxon>Nephromyces</taxon>
    </lineage>
</organism>
<accession>A0A5C1H831</accession>
<dbReference type="Gene3D" id="1.10.132.30">
    <property type="match status" value="1"/>
</dbReference>
<dbReference type="GO" id="GO:0000428">
    <property type="term" value="C:DNA-directed RNA polymerase complex"/>
    <property type="evidence" value="ECO:0007669"/>
    <property type="project" value="UniProtKB-KW"/>
</dbReference>
<dbReference type="GO" id="GO:0003899">
    <property type="term" value="F:DNA-directed RNA polymerase activity"/>
    <property type="evidence" value="ECO:0007669"/>
    <property type="project" value="UniProtKB-EC"/>
</dbReference>
<dbReference type="InterPro" id="IPR045867">
    <property type="entry name" value="DNA-dir_RpoC_beta_prime"/>
</dbReference>
<feature type="domain" description="RNA polymerase Rpb1" evidence="10">
    <location>
        <begin position="105"/>
        <end position="143"/>
    </location>
</feature>
<dbReference type="GO" id="GO:0006351">
    <property type="term" value="P:DNA-templated transcription"/>
    <property type="evidence" value="ECO:0007669"/>
    <property type="project" value="InterPro"/>
</dbReference>
<evidence type="ECO:0000256" key="8">
    <source>
        <dbReference type="ARBA" id="ARBA00048552"/>
    </source>
</evidence>
<dbReference type="InterPro" id="IPR038120">
    <property type="entry name" value="Rpb1_funnel_sf"/>
</dbReference>
<dbReference type="EC" id="2.7.7.6" evidence="2"/>
<dbReference type="GO" id="GO:0046872">
    <property type="term" value="F:metal ion binding"/>
    <property type="evidence" value="ECO:0007669"/>
    <property type="project" value="UniProtKB-KW"/>
</dbReference>
<feature type="domain" description="RNA polymerase Rpb1" evidence="9">
    <location>
        <begin position="161"/>
        <end position="520"/>
    </location>
</feature>
<evidence type="ECO:0000256" key="2">
    <source>
        <dbReference type="ARBA" id="ARBA00012418"/>
    </source>
</evidence>
<evidence type="ECO:0000256" key="5">
    <source>
        <dbReference type="ARBA" id="ARBA00022695"/>
    </source>
</evidence>
<sequence length="580" mass="69517">MFINFQILNNNFNQNLLEEYIIKYFSYNKIDLFLQELMFLGFEYILNFSLNLENFKNYFYTAPLLRKFDNSKLTYLWSYSNSTINIFNFNKKSILSFKKFFELIETFNKINPITNSLYLMVTTGAKINWIQLLQLIGFRGYLSNVKGFLYEIPIMQNFNRGLNIYEYFISSFGSRKGIIDTAIKTADSGYLTRRLIETTRDIIIKEYNCGTKTNLIFKTILNIKGNIEYNLNFLEGKNFNYGLNIKKNLIYKLKNNKYPFINKNLFFINYMNLKGIYNWISGRNICNVCFGLNNNKLNNLGESIGVLSAQTIGEPGTQLTLRTFHTGGVFTNLKNNIKSKNIYIFKNFKSKLFLNYKILSLKKNYQNIKFYKKKVTFIYDIFNLKKLGIFNILKKDLKFFIKYKNLYNIKQIINLKFISTLFLNSKYNLYNYNQLLLYYPLDIILKNLTKNYISQKFNISKSYQIINHKSIYLLNKNKTNLWVIKNLNVNYIYTKILNTMILNINKKLICNFNNKYFNILKIKYGYIYKIFIYKYLKYNIIKNTFRIKFINYYKLNIYKKNINKLYVNYIGFNKLKLNYI</sequence>